<organism evidence="2 3">
    <name type="scientific">Arctia plantaginis</name>
    <name type="common">Wood tiger moth</name>
    <name type="synonym">Phalaena plantaginis</name>
    <dbReference type="NCBI Taxonomy" id="874455"/>
    <lineage>
        <taxon>Eukaryota</taxon>
        <taxon>Metazoa</taxon>
        <taxon>Ecdysozoa</taxon>
        <taxon>Arthropoda</taxon>
        <taxon>Hexapoda</taxon>
        <taxon>Insecta</taxon>
        <taxon>Pterygota</taxon>
        <taxon>Neoptera</taxon>
        <taxon>Endopterygota</taxon>
        <taxon>Lepidoptera</taxon>
        <taxon>Glossata</taxon>
        <taxon>Ditrysia</taxon>
        <taxon>Noctuoidea</taxon>
        <taxon>Erebidae</taxon>
        <taxon>Arctiinae</taxon>
        <taxon>Arctia</taxon>
    </lineage>
</organism>
<dbReference type="OrthoDB" id="504708at2759"/>
<gene>
    <name evidence="2" type="ORF">APLA_LOCUS13628</name>
</gene>
<evidence type="ECO:0000256" key="1">
    <source>
        <dbReference type="SAM" id="MobiDB-lite"/>
    </source>
</evidence>
<evidence type="ECO:0000313" key="3">
    <source>
        <dbReference type="Proteomes" id="UP000494256"/>
    </source>
</evidence>
<protein>
    <submittedName>
        <fullName evidence="2">Uncharacterized protein</fullName>
    </submittedName>
</protein>
<dbReference type="AlphaFoldDB" id="A0A8S1AWF9"/>
<name>A0A8S1AWF9_ARCPL</name>
<dbReference type="Proteomes" id="UP000494256">
    <property type="component" value="Unassembled WGS sequence"/>
</dbReference>
<feature type="compositionally biased region" description="Acidic residues" evidence="1">
    <location>
        <begin position="354"/>
        <end position="393"/>
    </location>
</feature>
<dbReference type="EMBL" id="CADEBD010000360">
    <property type="protein sequence ID" value="CAB3251484.1"/>
    <property type="molecule type" value="Genomic_DNA"/>
</dbReference>
<accession>A0A8S1AWF9</accession>
<proteinExistence type="predicted"/>
<sequence>MIEIEATSSGENRQYQLLSEISEVQYYKSVQKTNCTNKIFIAGNIQPPTSTSSAYMDSSPSTGQEQNINRLIALYYSALRASLANTTLLLYMSNNVKKNCGASSVNDATENLVRKMSSMGDSQPQKATSSSQKKIFIIPNHYSVLLRYVATLFLCYVTAQPGALARLDLLLSETQELKDKINSMFKMLRVTRRNSPKVRARPVCFPFKSIADLLEFNNATDNCLTMFCFELHNDLFRNLCWHGSKKNRVKVALKSTRFAEACEAAMNLDKDGMEKPTLDKFSTTMTKAIKNVKEGYRRKRAAVNELEEQPPHRRARVLLPRNNPAIVVEQPPHQDDNYEDVDPFRQEQQAPANVEEENEDAEDDPAGEDQHEDETQYEEQQEYQQEEQPEEQDYERNEINLNALHYVDNEE</sequence>
<reference evidence="2 3" key="1">
    <citation type="submission" date="2020-04" db="EMBL/GenBank/DDBJ databases">
        <authorList>
            <person name="Wallbank WR R."/>
            <person name="Pardo Diaz C."/>
            <person name="Kozak K."/>
            <person name="Martin S."/>
            <person name="Jiggins C."/>
            <person name="Moest M."/>
            <person name="Warren A I."/>
            <person name="Byers J.R.P. K."/>
            <person name="Montejo-Kovacevich G."/>
            <person name="Yen C E."/>
        </authorList>
    </citation>
    <scope>NUCLEOTIDE SEQUENCE [LARGE SCALE GENOMIC DNA]</scope>
</reference>
<comment type="caution">
    <text evidence="2">The sequence shown here is derived from an EMBL/GenBank/DDBJ whole genome shotgun (WGS) entry which is preliminary data.</text>
</comment>
<evidence type="ECO:0000313" key="2">
    <source>
        <dbReference type="EMBL" id="CAB3251484.1"/>
    </source>
</evidence>
<feature type="region of interest" description="Disordered" evidence="1">
    <location>
        <begin position="302"/>
        <end position="411"/>
    </location>
</feature>